<dbReference type="InterPro" id="IPR006094">
    <property type="entry name" value="Oxid_FAD_bind_N"/>
</dbReference>
<keyword evidence="5" id="KW-0560">Oxidoreductase</keyword>
<dbReference type="PROSITE" id="PS00862">
    <property type="entry name" value="OX2_COVAL_FAD"/>
    <property type="match status" value="1"/>
</dbReference>
<dbReference type="Pfam" id="PF08031">
    <property type="entry name" value="BBE"/>
    <property type="match status" value="1"/>
</dbReference>
<sequence length="457" mass="50378">MEEKLQTGHIILPDHELYEEKRKVWNGLINRYPAAIFECKSEEDVVSAVIYAQKKNLEISVRGGGHHLAGTAVCDDGVMIDLSSMNAVAVDAKRGFVEVEGGATLADVDAETQHYGLATPTGTVSKTGIAGLALGGGFGYLRGKYGLTSDNIISVRMVTAAGDVIYADKDEHPELFWAVRGGGGNFGVVTSFIFQLHAVGPEVLAIDVMYDYKDTKQIIRNLEEYMEDAPDEVSVNLAIIQLPPAPILPEHLHNKRVVTISGMYSGNPEKGEEVVKPLRNLAEPLIDSTGVMPYTALQKKLDPMVPTGLPVDGTSLFFKELDDQVLNILIKGIDDSKLPMVMVQLWALHGEANRVSSHHTAFAVRDARFLLIIDGEVPKDGSSEDLGWIDAMYEKLLPYSYVKSSYLNGVKPEEQITKNTYAENYKKLSEIKERYDPDNLFCHNHNIEPSNFKKANN</sequence>
<dbReference type="RefSeq" id="WP_390363420.1">
    <property type="nucleotide sequence ID" value="NZ_JBHTKJ010000046.1"/>
</dbReference>
<name>A0ABW3LPQ1_9BACI</name>
<dbReference type="Gene3D" id="3.30.465.10">
    <property type="match status" value="1"/>
</dbReference>
<dbReference type="Pfam" id="PF01565">
    <property type="entry name" value="FAD_binding_4"/>
    <property type="match status" value="1"/>
</dbReference>
<feature type="domain" description="FAD-binding PCMH-type" evidence="6">
    <location>
        <begin position="29"/>
        <end position="199"/>
    </location>
</feature>
<evidence type="ECO:0000256" key="3">
    <source>
        <dbReference type="ARBA" id="ARBA00022630"/>
    </source>
</evidence>
<evidence type="ECO:0000313" key="8">
    <source>
        <dbReference type="Proteomes" id="UP001597040"/>
    </source>
</evidence>
<dbReference type="InterPro" id="IPR006093">
    <property type="entry name" value="Oxy_OxRdtase_FAD_BS"/>
</dbReference>
<dbReference type="InterPro" id="IPR016167">
    <property type="entry name" value="FAD-bd_PCMH_sub1"/>
</dbReference>
<dbReference type="SUPFAM" id="SSF56176">
    <property type="entry name" value="FAD-binding/transporter-associated domain-like"/>
    <property type="match status" value="1"/>
</dbReference>
<dbReference type="InterPro" id="IPR012951">
    <property type="entry name" value="BBE"/>
</dbReference>
<evidence type="ECO:0000259" key="6">
    <source>
        <dbReference type="PROSITE" id="PS51387"/>
    </source>
</evidence>
<dbReference type="InterPro" id="IPR050416">
    <property type="entry name" value="FAD-linked_Oxidoreductase"/>
</dbReference>
<protein>
    <submittedName>
        <fullName evidence="7">FAD-binding oxidoreductase</fullName>
    </submittedName>
</protein>
<keyword evidence="4" id="KW-0274">FAD</keyword>
<evidence type="ECO:0000256" key="2">
    <source>
        <dbReference type="ARBA" id="ARBA00005466"/>
    </source>
</evidence>
<keyword evidence="3" id="KW-0285">Flavoprotein</keyword>
<dbReference type="EMBL" id="JBHTKJ010000046">
    <property type="protein sequence ID" value="MFD1039763.1"/>
    <property type="molecule type" value="Genomic_DNA"/>
</dbReference>
<gene>
    <name evidence="7" type="ORF">ACFQ3N_15355</name>
</gene>
<evidence type="ECO:0000256" key="4">
    <source>
        <dbReference type="ARBA" id="ARBA00022827"/>
    </source>
</evidence>
<dbReference type="Proteomes" id="UP001597040">
    <property type="component" value="Unassembled WGS sequence"/>
</dbReference>
<evidence type="ECO:0000313" key="7">
    <source>
        <dbReference type="EMBL" id="MFD1039763.1"/>
    </source>
</evidence>
<comment type="similarity">
    <text evidence="2">Belongs to the oxygen-dependent FAD-linked oxidoreductase family.</text>
</comment>
<dbReference type="PANTHER" id="PTHR42973">
    <property type="entry name" value="BINDING OXIDOREDUCTASE, PUTATIVE (AFU_ORTHOLOGUE AFUA_1G17690)-RELATED"/>
    <property type="match status" value="1"/>
</dbReference>
<dbReference type="PANTHER" id="PTHR42973:SF39">
    <property type="entry name" value="FAD-BINDING PCMH-TYPE DOMAIN-CONTAINING PROTEIN"/>
    <property type="match status" value="1"/>
</dbReference>
<reference evidence="8" key="1">
    <citation type="journal article" date="2019" name="Int. J. Syst. Evol. Microbiol.">
        <title>The Global Catalogue of Microorganisms (GCM) 10K type strain sequencing project: providing services to taxonomists for standard genome sequencing and annotation.</title>
        <authorList>
            <consortium name="The Broad Institute Genomics Platform"/>
            <consortium name="The Broad Institute Genome Sequencing Center for Infectious Disease"/>
            <person name="Wu L."/>
            <person name="Ma J."/>
        </authorList>
    </citation>
    <scope>NUCLEOTIDE SEQUENCE [LARGE SCALE GENOMIC DNA]</scope>
    <source>
        <strain evidence="8">CCUG 56754</strain>
    </source>
</reference>
<keyword evidence="8" id="KW-1185">Reference proteome</keyword>
<evidence type="ECO:0000256" key="1">
    <source>
        <dbReference type="ARBA" id="ARBA00001974"/>
    </source>
</evidence>
<evidence type="ECO:0000256" key="5">
    <source>
        <dbReference type="ARBA" id="ARBA00023002"/>
    </source>
</evidence>
<dbReference type="PROSITE" id="PS51387">
    <property type="entry name" value="FAD_PCMH"/>
    <property type="match status" value="1"/>
</dbReference>
<dbReference type="InterPro" id="IPR016166">
    <property type="entry name" value="FAD-bd_PCMH"/>
</dbReference>
<comment type="caution">
    <text evidence="7">The sequence shown here is derived from an EMBL/GenBank/DDBJ whole genome shotgun (WGS) entry which is preliminary data.</text>
</comment>
<dbReference type="Gene3D" id="3.40.462.20">
    <property type="match status" value="1"/>
</dbReference>
<organism evidence="7 8">
    <name type="scientific">Virgibacillus byunsanensis</name>
    <dbReference type="NCBI Taxonomy" id="570945"/>
    <lineage>
        <taxon>Bacteria</taxon>
        <taxon>Bacillati</taxon>
        <taxon>Bacillota</taxon>
        <taxon>Bacilli</taxon>
        <taxon>Bacillales</taxon>
        <taxon>Bacillaceae</taxon>
        <taxon>Virgibacillus</taxon>
    </lineage>
</organism>
<dbReference type="Gene3D" id="3.30.43.10">
    <property type="entry name" value="Uridine Diphospho-n-acetylenolpyruvylglucosamine Reductase, domain 2"/>
    <property type="match status" value="1"/>
</dbReference>
<dbReference type="InterPro" id="IPR016169">
    <property type="entry name" value="FAD-bd_PCMH_sub2"/>
</dbReference>
<proteinExistence type="inferred from homology"/>
<dbReference type="InterPro" id="IPR036318">
    <property type="entry name" value="FAD-bd_PCMH-like_sf"/>
</dbReference>
<comment type="cofactor">
    <cofactor evidence="1">
        <name>FAD</name>
        <dbReference type="ChEBI" id="CHEBI:57692"/>
    </cofactor>
</comment>
<accession>A0ABW3LPQ1</accession>